<dbReference type="RefSeq" id="WP_354011983.1">
    <property type="nucleotide sequence ID" value="NZ_JBEPMU010000001.1"/>
</dbReference>
<protein>
    <recommendedName>
        <fullName evidence="3">Histidine kinase</fullName>
    </recommendedName>
</protein>
<reference evidence="1 2" key="1">
    <citation type="submission" date="2024-06" db="EMBL/GenBank/DDBJ databases">
        <title>Sorghum-associated microbial communities from plants grown in Nebraska, USA.</title>
        <authorList>
            <person name="Schachtman D."/>
        </authorList>
    </citation>
    <scope>NUCLEOTIDE SEQUENCE [LARGE SCALE GENOMIC DNA]</scope>
    <source>
        <strain evidence="1 2">1073</strain>
    </source>
</reference>
<keyword evidence="2" id="KW-1185">Reference proteome</keyword>
<evidence type="ECO:0000313" key="1">
    <source>
        <dbReference type="EMBL" id="MET3650485.1"/>
    </source>
</evidence>
<dbReference type="EMBL" id="JBEPMU010000001">
    <property type="protein sequence ID" value="MET3650485.1"/>
    <property type="molecule type" value="Genomic_DNA"/>
</dbReference>
<comment type="caution">
    <text evidence="1">The sequence shown here is derived from an EMBL/GenBank/DDBJ whole genome shotgun (WGS) entry which is preliminary data.</text>
</comment>
<organism evidence="1 2">
    <name type="scientific">Dyella japonica</name>
    <dbReference type="NCBI Taxonomy" id="231455"/>
    <lineage>
        <taxon>Bacteria</taxon>
        <taxon>Pseudomonadati</taxon>
        <taxon>Pseudomonadota</taxon>
        <taxon>Gammaproteobacteria</taxon>
        <taxon>Lysobacterales</taxon>
        <taxon>Rhodanobacteraceae</taxon>
        <taxon>Dyella</taxon>
    </lineage>
</organism>
<sequence>MNASPSSFSNAIPGWMGEAFGRPTATEAMQWLLETICQQLGAEACLVVRINGAGTHGSVASSYGQSLQTLPRMPHPLGGSALEHVLAAPAPIALEMASLGTDTWFANLGITGGAMVALQQGPVKFGSLGVYFMHDNADITDTLALLAEIRMLLWPLLCWQILGAEVNDSDDTHHAAMATVHRANNILSNIVLLTDLALDMPCGREDERMRTVLQRIAGESVRCADVLREIGPG</sequence>
<proteinExistence type="predicted"/>
<dbReference type="SUPFAM" id="SSF55781">
    <property type="entry name" value="GAF domain-like"/>
    <property type="match status" value="1"/>
</dbReference>
<dbReference type="Proteomes" id="UP001549184">
    <property type="component" value="Unassembled WGS sequence"/>
</dbReference>
<accession>A0ABV2JQB8</accession>
<evidence type="ECO:0000313" key="2">
    <source>
        <dbReference type="Proteomes" id="UP001549184"/>
    </source>
</evidence>
<gene>
    <name evidence="1" type="ORF">ABIC75_000187</name>
</gene>
<name>A0ABV2JQB8_9GAMM</name>
<evidence type="ECO:0008006" key="3">
    <source>
        <dbReference type="Google" id="ProtNLM"/>
    </source>
</evidence>